<feature type="region of interest" description="Disordered" evidence="1">
    <location>
        <begin position="179"/>
        <end position="303"/>
    </location>
</feature>
<keyword evidence="4" id="KW-1185">Reference proteome</keyword>
<protein>
    <submittedName>
        <fullName evidence="3">Uncharacterized protein</fullName>
    </submittedName>
</protein>
<keyword evidence="2" id="KW-0732">Signal</keyword>
<feature type="compositionally biased region" description="Pro residues" evidence="1">
    <location>
        <begin position="190"/>
        <end position="204"/>
    </location>
</feature>
<comment type="caution">
    <text evidence="3">The sequence shown here is derived from an EMBL/GenBank/DDBJ whole genome shotgun (WGS) entry which is preliminary data.</text>
</comment>
<reference evidence="3" key="1">
    <citation type="submission" date="2022-08" db="EMBL/GenBank/DDBJ databases">
        <authorList>
            <consortium name="DOE Joint Genome Institute"/>
            <person name="Min B."/>
            <person name="Riley R."/>
            <person name="Sierra-Patev S."/>
            <person name="Naranjo-Ortiz M."/>
            <person name="Looney B."/>
            <person name="Konkel Z."/>
            <person name="Slot J.C."/>
            <person name="Sakamoto Y."/>
            <person name="Steenwyk J.L."/>
            <person name="Rokas A."/>
            <person name="Carro J."/>
            <person name="Camarero S."/>
            <person name="Ferreira P."/>
            <person name="Molpeceres G."/>
            <person name="Ruiz-Duenas F.J."/>
            <person name="Serrano A."/>
            <person name="Henrissat B."/>
            <person name="Drula E."/>
            <person name="Hughes K.W."/>
            <person name="Mata J.L."/>
            <person name="Ishikawa N.K."/>
            <person name="Vargas-Isla R."/>
            <person name="Ushijima S."/>
            <person name="Smith C.A."/>
            <person name="Ahrendt S."/>
            <person name="Andreopoulos W."/>
            <person name="He G."/>
            <person name="Labutti K."/>
            <person name="Lipzen A."/>
            <person name="Ng V."/>
            <person name="Sandor L."/>
            <person name="Barry K."/>
            <person name="Martinez A.T."/>
            <person name="Xiao Y."/>
            <person name="Gibbons J.G."/>
            <person name="Terashima K."/>
            <person name="Hibbett D.S."/>
            <person name="Grigoriev I.V."/>
        </authorList>
    </citation>
    <scope>NUCLEOTIDE SEQUENCE</scope>
    <source>
        <strain evidence="3">TFB9207</strain>
    </source>
</reference>
<evidence type="ECO:0000313" key="3">
    <source>
        <dbReference type="EMBL" id="KAJ3842339.1"/>
    </source>
</evidence>
<sequence>MRLRVICALLAAVLLGQVSVTASPMPAGNKRKDKDIRTMPLYLGLVDPKNNGWMDKAMTPKVLLKQGDPFLCFSTCGGTGYIQGEHRAGFVEANFKSRPSVDYFDKLTTTIFSQFKNNPGLHLKILGDAQKLSEVTGMVVEDRRSYYEALASYFVKKELLNEEDHQSLLNEIGKMVPELLLPGPSHPSTSNPPPTSNAPPPAGYVPPTGSAHPPARDAPSPISNASPAGNSASINEPDVTGTKDDFHKVQDDTVVAINGPMGNKRPAVNEPKPAMPKSDYLPRVLDHDPPSPDSNANKRPKLT</sequence>
<evidence type="ECO:0000256" key="2">
    <source>
        <dbReference type="SAM" id="SignalP"/>
    </source>
</evidence>
<evidence type="ECO:0000256" key="1">
    <source>
        <dbReference type="SAM" id="MobiDB-lite"/>
    </source>
</evidence>
<dbReference type="AlphaFoldDB" id="A0AA38UI79"/>
<dbReference type="Proteomes" id="UP001163846">
    <property type="component" value="Unassembled WGS sequence"/>
</dbReference>
<feature type="compositionally biased region" description="Polar residues" evidence="1">
    <location>
        <begin position="221"/>
        <end position="234"/>
    </location>
</feature>
<feature type="compositionally biased region" description="Basic and acidic residues" evidence="1">
    <location>
        <begin position="241"/>
        <end position="251"/>
    </location>
</feature>
<name>A0AA38UI79_9AGAR</name>
<evidence type="ECO:0000313" key="4">
    <source>
        <dbReference type="Proteomes" id="UP001163846"/>
    </source>
</evidence>
<feature type="chain" id="PRO_5041328859" evidence="2">
    <location>
        <begin position="23"/>
        <end position="303"/>
    </location>
</feature>
<proteinExistence type="predicted"/>
<gene>
    <name evidence="3" type="ORF">F5878DRAFT_404240</name>
</gene>
<accession>A0AA38UI79</accession>
<organism evidence="3 4">
    <name type="scientific">Lentinula raphanica</name>
    <dbReference type="NCBI Taxonomy" id="153919"/>
    <lineage>
        <taxon>Eukaryota</taxon>
        <taxon>Fungi</taxon>
        <taxon>Dikarya</taxon>
        <taxon>Basidiomycota</taxon>
        <taxon>Agaricomycotina</taxon>
        <taxon>Agaricomycetes</taxon>
        <taxon>Agaricomycetidae</taxon>
        <taxon>Agaricales</taxon>
        <taxon>Marasmiineae</taxon>
        <taxon>Omphalotaceae</taxon>
        <taxon>Lentinula</taxon>
    </lineage>
</organism>
<dbReference type="EMBL" id="MU806009">
    <property type="protein sequence ID" value="KAJ3842339.1"/>
    <property type="molecule type" value="Genomic_DNA"/>
</dbReference>
<feature type="signal peptide" evidence="2">
    <location>
        <begin position="1"/>
        <end position="22"/>
    </location>
</feature>